<dbReference type="Pfam" id="PF08376">
    <property type="entry name" value="NIT"/>
    <property type="match status" value="1"/>
</dbReference>
<evidence type="ECO:0000313" key="2">
    <source>
        <dbReference type="EMBL" id="MFC3024915.1"/>
    </source>
</evidence>
<dbReference type="RefSeq" id="WP_123014167.1">
    <property type="nucleotide sequence ID" value="NZ_AP024912.1"/>
</dbReference>
<dbReference type="InterPro" id="IPR013587">
    <property type="entry name" value="Nitrate/nitrite_sensing"/>
</dbReference>
<gene>
    <name evidence="2" type="ORF">ACFODT_13940</name>
</gene>
<dbReference type="Proteomes" id="UP001595384">
    <property type="component" value="Unassembled WGS sequence"/>
</dbReference>
<feature type="domain" description="Nitrate/nitrite sensing protein" evidence="1">
    <location>
        <begin position="58"/>
        <end position="94"/>
    </location>
</feature>
<evidence type="ECO:0000259" key="1">
    <source>
        <dbReference type="Pfam" id="PF08376"/>
    </source>
</evidence>
<sequence length="99" mass="10864">MKTIHNLSFRMKLLLLISLPMLGVVLFSGYQLNQVLNNKRVVEQIQPLVELSIVGSRVVHELQKERGATSGFVGSNGLKFISTLKSQRKSTGALLNSAA</sequence>
<proteinExistence type="predicted"/>
<name>A0ABV7CDX9_9VIBR</name>
<protein>
    <submittedName>
        <fullName evidence="2">Nitrate- and nitrite sensing domain-containing protein</fullName>
    </submittedName>
</protein>
<organism evidence="2 3">
    <name type="scientific">Vibrio zhugei</name>
    <dbReference type="NCBI Taxonomy" id="2479546"/>
    <lineage>
        <taxon>Bacteria</taxon>
        <taxon>Pseudomonadati</taxon>
        <taxon>Pseudomonadota</taxon>
        <taxon>Gammaproteobacteria</taxon>
        <taxon>Vibrionales</taxon>
        <taxon>Vibrionaceae</taxon>
        <taxon>Vibrio</taxon>
    </lineage>
</organism>
<dbReference type="EMBL" id="JBHRSE010000095">
    <property type="protein sequence ID" value="MFC3024915.1"/>
    <property type="molecule type" value="Genomic_DNA"/>
</dbReference>
<keyword evidence="3" id="KW-1185">Reference proteome</keyword>
<reference evidence="3" key="1">
    <citation type="journal article" date="2019" name="Int. J. Syst. Evol. Microbiol.">
        <title>The Global Catalogue of Microorganisms (GCM) 10K type strain sequencing project: providing services to taxonomists for standard genome sequencing and annotation.</title>
        <authorList>
            <consortium name="The Broad Institute Genomics Platform"/>
            <consortium name="The Broad Institute Genome Sequencing Center for Infectious Disease"/>
            <person name="Wu L."/>
            <person name="Ma J."/>
        </authorList>
    </citation>
    <scope>NUCLEOTIDE SEQUENCE [LARGE SCALE GENOMIC DNA]</scope>
    <source>
        <strain evidence="3">KCTC 62784</strain>
    </source>
</reference>
<accession>A0ABV7CDX9</accession>
<evidence type="ECO:0000313" key="3">
    <source>
        <dbReference type="Proteomes" id="UP001595384"/>
    </source>
</evidence>
<comment type="caution">
    <text evidence="2">The sequence shown here is derived from an EMBL/GenBank/DDBJ whole genome shotgun (WGS) entry which is preliminary data.</text>
</comment>